<dbReference type="SUPFAM" id="SSF103473">
    <property type="entry name" value="MFS general substrate transporter"/>
    <property type="match status" value="1"/>
</dbReference>
<keyword evidence="11" id="KW-1185">Reference proteome</keyword>
<feature type="transmembrane region" description="Helical" evidence="8">
    <location>
        <begin position="204"/>
        <end position="222"/>
    </location>
</feature>
<dbReference type="PROSITE" id="PS50850">
    <property type="entry name" value="MFS"/>
    <property type="match status" value="1"/>
</dbReference>
<evidence type="ECO:0000256" key="4">
    <source>
        <dbReference type="ARBA" id="ARBA00023136"/>
    </source>
</evidence>
<dbReference type="AlphaFoldDB" id="A0AAD8IXP4"/>
<dbReference type="Pfam" id="PF00083">
    <property type="entry name" value="Sugar_tr"/>
    <property type="match status" value="1"/>
</dbReference>
<organism evidence="10 11">
    <name type="scientific">Heracleum sosnowskyi</name>
    <dbReference type="NCBI Taxonomy" id="360622"/>
    <lineage>
        <taxon>Eukaryota</taxon>
        <taxon>Viridiplantae</taxon>
        <taxon>Streptophyta</taxon>
        <taxon>Embryophyta</taxon>
        <taxon>Tracheophyta</taxon>
        <taxon>Spermatophyta</taxon>
        <taxon>Magnoliopsida</taxon>
        <taxon>eudicotyledons</taxon>
        <taxon>Gunneridae</taxon>
        <taxon>Pentapetalae</taxon>
        <taxon>asterids</taxon>
        <taxon>campanulids</taxon>
        <taxon>Apiales</taxon>
        <taxon>Apiaceae</taxon>
        <taxon>Apioideae</taxon>
        <taxon>apioid superclade</taxon>
        <taxon>Tordylieae</taxon>
        <taxon>Tordyliinae</taxon>
        <taxon>Heracleum</taxon>
    </lineage>
</organism>
<dbReference type="EMBL" id="JAUIZM010000003">
    <property type="protein sequence ID" value="KAK1393188.1"/>
    <property type="molecule type" value="Genomic_DNA"/>
</dbReference>
<dbReference type="Proteomes" id="UP001237642">
    <property type="component" value="Unassembled WGS sequence"/>
</dbReference>
<evidence type="ECO:0000256" key="5">
    <source>
        <dbReference type="ARBA" id="ARBA00044504"/>
    </source>
</evidence>
<protein>
    <submittedName>
        <fullName evidence="10">Organic cation/carnitine transporter 2</fullName>
    </submittedName>
</protein>
<proteinExistence type="inferred from homology"/>
<feature type="region of interest" description="Disordered" evidence="7">
    <location>
        <begin position="499"/>
        <end position="519"/>
    </location>
</feature>
<evidence type="ECO:0000256" key="7">
    <source>
        <dbReference type="SAM" id="MobiDB-lite"/>
    </source>
</evidence>
<name>A0AAD8IXP4_9APIA</name>
<evidence type="ECO:0000259" key="9">
    <source>
        <dbReference type="PROSITE" id="PS50850"/>
    </source>
</evidence>
<reference evidence="10" key="1">
    <citation type="submission" date="2023-02" db="EMBL/GenBank/DDBJ databases">
        <title>Genome of toxic invasive species Heracleum sosnowskyi carries increased number of genes despite the absence of recent whole-genome duplications.</title>
        <authorList>
            <person name="Schelkunov M."/>
            <person name="Shtratnikova V."/>
            <person name="Makarenko M."/>
            <person name="Klepikova A."/>
            <person name="Omelchenko D."/>
            <person name="Novikova G."/>
            <person name="Obukhova E."/>
            <person name="Bogdanov V."/>
            <person name="Penin A."/>
            <person name="Logacheva M."/>
        </authorList>
    </citation>
    <scope>NUCLEOTIDE SEQUENCE</scope>
    <source>
        <strain evidence="10">Hsosn_3</strain>
        <tissue evidence="10">Leaf</tissue>
    </source>
</reference>
<evidence type="ECO:0000256" key="3">
    <source>
        <dbReference type="ARBA" id="ARBA00022989"/>
    </source>
</evidence>
<evidence type="ECO:0000256" key="6">
    <source>
        <dbReference type="ARBA" id="ARBA00049011"/>
    </source>
</evidence>
<feature type="transmembrane region" description="Helical" evidence="8">
    <location>
        <begin position="411"/>
        <end position="432"/>
    </location>
</feature>
<evidence type="ECO:0000313" key="10">
    <source>
        <dbReference type="EMBL" id="KAK1393188.1"/>
    </source>
</evidence>
<keyword evidence="4 8" id="KW-0472">Membrane</keyword>
<gene>
    <name evidence="10" type="ORF">POM88_012244</name>
</gene>
<evidence type="ECO:0000256" key="1">
    <source>
        <dbReference type="ARBA" id="ARBA00004141"/>
    </source>
</evidence>
<feature type="transmembrane region" description="Helical" evidence="8">
    <location>
        <begin position="234"/>
        <end position="253"/>
    </location>
</feature>
<evidence type="ECO:0000313" key="11">
    <source>
        <dbReference type="Proteomes" id="UP001237642"/>
    </source>
</evidence>
<feature type="transmembrane region" description="Helical" evidence="8">
    <location>
        <begin position="122"/>
        <end position="141"/>
    </location>
</feature>
<feature type="transmembrane region" description="Helical" evidence="8">
    <location>
        <begin position="148"/>
        <end position="169"/>
    </location>
</feature>
<comment type="catalytic activity">
    <reaction evidence="6">
        <text>phosphate(in) + H(+)(in) = phosphate(out) + H(+)(out)</text>
        <dbReference type="Rhea" id="RHEA:29939"/>
        <dbReference type="ChEBI" id="CHEBI:15378"/>
        <dbReference type="ChEBI" id="CHEBI:43474"/>
    </reaction>
    <physiologicalReaction direction="right-to-left" evidence="6">
        <dbReference type="Rhea" id="RHEA:29941"/>
    </physiologicalReaction>
</comment>
<comment type="subcellular location">
    <subcellularLocation>
        <location evidence="1">Membrane</location>
        <topology evidence="1">Multi-pass membrane protein</topology>
    </subcellularLocation>
</comment>
<dbReference type="GO" id="GO:0016020">
    <property type="term" value="C:membrane"/>
    <property type="evidence" value="ECO:0007669"/>
    <property type="project" value="UniProtKB-SubCell"/>
</dbReference>
<dbReference type="InterPro" id="IPR036259">
    <property type="entry name" value="MFS_trans_sf"/>
</dbReference>
<feature type="domain" description="Major facilitator superfamily (MFS) profile" evidence="9">
    <location>
        <begin position="38"/>
        <end position="492"/>
    </location>
</feature>
<feature type="transmembrane region" description="Helical" evidence="8">
    <location>
        <begin position="349"/>
        <end position="371"/>
    </location>
</feature>
<feature type="transmembrane region" description="Helical" evidence="8">
    <location>
        <begin position="468"/>
        <end position="487"/>
    </location>
</feature>
<evidence type="ECO:0000256" key="2">
    <source>
        <dbReference type="ARBA" id="ARBA00022692"/>
    </source>
</evidence>
<keyword evidence="2 8" id="KW-0812">Transmembrane</keyword>
<dbReference type="GO" id="GO:0022857">
    <property type="term" value="F:transmembrane transporter activity"/>
    <property type="evidence" value="ECO:0007669"/>
    <property type="project" value="InterPro"/>
</dbReference>
<evidence type="ECO:0000256" key="8">
    <source>
        <dbReference type="SAM" id="Phobius"/>
    </source>
</evidence>
<accession>A0AAD8IXP4</accession>
<reference evidence="10" key="2">
    <citation type="submission" date="2023-05" db="EMBL/GenBank/DDBJ databases">
        <authorList>
            <person name="Schelkunov M.I."/>
        </authorList>
    </citation>
    <scope>NUCLEOTIDE SEQUENCE</scope>
    <source>
        <strain evidence="10">Hsosn_3</strain>
        <tissue evidence="10">Leaf</tissue>
    </source>
</reference>
<dbReference type="InterPro" id="IPR005828">
    <property type="entry name" value="MFS_sugar_transport-like"/>
</dbReference>
<dbReference type="InterPro" id="IPR020846">
    <property type="entry name" value="MFS_dom"/>
</dbReference>
<feature type="transmembrane region" description="Helical" evidence="8">
    <location>
        <begin position="321"/>
        <end position="343"/>
    </location>
</feature>
<feature type="transmembrane region" description="Helical" evidence="8">
    <location>
        <begin position="444"/>
        <end position="462"/>
    </location>
</feature>
<feature type="transmembrane region" description="Helical" evidence="8">
    <location>
        <begin position="378"/>
        <end position="399"/>
    </location>
</feature>
<dbReference type="PANTHER" id="PTHR24064">
    <property type="entry name" value="SOLUTE CARRIER FAMILY 22 MEMBER"/>
    <property type="match status" value="1"/>
</dbReference>
<comment type="similarity">
    <text evidence="5">Belongs to the major facilitator superfamily. Phosphate:H(+) symporter (TC 2.A.1.9) family.</text>
</comment>
<keyword evidence="3 8" id="KW-1133">Transmembrane helix</keyword>
<dbReference type="Gene3D" id="1.20.1250.20">
    <property type="entry name" value="MFS general substrate transporter like domains"/>
    <property type="match status" value="1"/>
</dbReference>
<sequence length="519" mass="57667">MDDNNTSSPLVTESDRGEHQSCLEDTIEKYIGDFGWSQLFQVVIVSLVWIFDSQQAFISIFTDAQPSWHCVPPLAHNLCNSNICLLPKNSWSWDLPPHTSIVSEWSLECAGSVISSMPASSFYMGSFAGGFVLVGLADSSFGRKNTMLLSCLVMSLAGILATVSTNIWVYSTFRFISGFGRANIGTCSLVLSSELVGKRWRGQSGTAGFFMFTVGFLSLPVIAYMNKESSWREIYLWTCVPAVLYCILVYFLVKESPRWLFVQGRKEEFVRTLKSIAPTNKANNLTLASISNMSFEQKFETTDIYYALKTFFKRKWAIRRLITLMILGFGVGLVYFGMPLGVANLNFDIYLSTALNALMELPAAMIIFIIIGKAKRRTAVLGFSMLCAISSLMCALTGSSRWKGFQVAIELMSFFSVCTAFDVLLIYTLELFPTCIRNSAVTIVRQMMIFGGATSPLLVAIGRGKGAISYWVFGLTIGICGHFVWCLPETKGETLCDTMDEEESKETRRKPTSLTTEGV</sequence>
<comment type="caution">
    <text evidence="10">The sequence shown here is derived from an EMBL/GenBank/DDBJ whole genome shotgun (WGS) entry which is preliminary data.</text>
</comment>